<accession>A0A7W7FU24</accession>
<keyword evidence="3" id="KW-1185">Reference proteome</keyword>
<reference evidence="2 3" key="1">
    <citation type="submission" date="2020-08" db="EMBL/GenBank/DDBJ databases">
        <title>Sequencing the genomes of 1000 actinobacteria strains.</title>
        <authorList>
            <person name="Klenk H.-P."/>
        </authorList>
    </citation>
    <scope>NUCLEOTIDE SEQUENCE [LARGE SCALE GENOMIC DNA]</scope>
    <source>
        <strain evidence="2 3">DSM 44230</strain>
    </source>
</reference>
<dbReference type="AlphaFoldDB" id="A0A7W7FU24"/>
<dbReference type="Proteomes" id="UP000533598">
    <property type="component" value="Unassembled WGS sequence"/>
</dbReference>
<protein>
    <submittedName>
        <fullName evidence="2">Uncharacterized protein</fullName>
    </submittedName>
</protein>
<evidence type="ECO:0000313" key="2">
    <source>
        <dbReference type="EMBL" id="MBB4677018.1"/>
    </source>
</evidence>
<proteinExistence type="predicted"/>
<name>A0A7W7FU24_9PSEU</name>
<evidence type="ECO:0000256" key="1">
    <source>
        <dbReference type="SAM" id="Phobius"/>
    </source>
</evidence>
<sequence>MALGGLVVAGDAPEGVEAEQRVREWVRGAWREPARVSAVGEVRLRYYVRGRTRDGARRHSEDPEGPDPLDMVDLDGVFETLFAALISVLFWLVMLLPRMLSALWRLVAPWYRRRCSVVIGKPRQAAIQFADAVQGQPGLWLVWASSRMALVRPVAEGCEVVWEGRFDRLPSVHWNVLRWIDGSKVRLPKRVLRG</sequence>
<feature type="transmembrane region" description="Helical" evidence="1">
    <location>
        <begin position="81"/>
        <end position="104"/>
    </location>
</feature>
<keyword evidence="1" id="KW-1133">Transmembrane helix</keyword>
<keyword evidence="1" id="KW-0812">Transmembrane</keyword>
<comment type="caution">
    <text evidence="2">The sequence shown here is derived from an EMBL/GenBank/DDBJ whole genome shotgun (WGS) entry which is preliminary data.</text>
</comment>
<evidence type="ECO:0000313" key="3">
    <source>
        <dbReference type="Proteomes" id="UP000533598"/>
    </source>
</evidence>
<dbReference type="EMBL" id="JACHMH010000001">
    <property type="protein sequence ID" value="MBB4677018.1"/>
    <property type="molecule type" value="Genomic_DNA"/>
</dbReference>
<gene>
    <name evidence="2" type="ORF">HNR67_003136</name>
</gene>
<dbReference type="RefSeq" id="WP_185002875.1">
    <property type="nucleotide sequence ID" value="NZ_BAAAUI010000002.1"/>
</dbReference>
<organism evidence="2 3">
    <name type="scientific">Crossiella cryophila</name>
    <dbReference type="NCBI Taxonomy" id="43355"/>
    <lineage>
        <taxon>Bacteria</taxon>
        <taxon>Bacillati</taxon>
        <taxon>Actinomycetota</taxon>
        <taxon>Actinomycetes</taxon>
        <taxon>Pseudonocardiales</taxon>
        <taxon>Pseudonocardiaceae</taxon>
        <taxon>Crossiella</taxon>
    </lineage>
</organism>
<keyword evidence="1" id="KW-0472">Membrane</keyword>